<name>A0ABM1SQ88_LIMPO</name>
<accession>A0ABM1SQ88</accession>
<evidence type="ECO:0000313" key="2">
    <source>
        <dbReference type="Proteomes" id="UP000694941"/>
    </source>
</evidence>
<protein>
    <submittedName>
        <fullName evidence="3">Uncharacterized protein LOC111086600 isoform X1</fullName>
    </submittedName>
</protein>
<dbReference type="InterPro" id="IPR032707">
    <property type="entry name" value="MYCBPAP"/>
</dbReference>
<evidence type="ECO:0000313" key="3">
    <source>
        <dbReference type="RefSeq" id="XP_022245794.1"/>
    </source>
</evidence>
<dbReference type="GeneID" id="111086600"/>
<dbReference type="PANTHER" id="PTHR48421">
    <property type="entry name" value="MYCBP-ASSOCIATED PROTEIN"/>
    <property type="match status" value="1"/>
</dbReference>
<reference evidence="3" key="1">
    <citation type="submission" date="2025-08" db="UniProtKB">
        <authorList>
            <consortium name="RefSeq"/>
        </authorList>
    </citation>
    <scope>IDENTIFICATION</scope>
    <source>
        <tissue evidence="3">Muscle</tissue>
    </source>
</reference>
<dbReference type="RefSeq" id="XP_022245794.1">
    <property type="nucleotide sequence ID" value="XM_022390086.1"/>
</dbReference>
<dbReference type="Gene3D" id="2.60.40.10">
    <property type="entry name" value="Immunoglobulins"/>
    <property type="match status" value="1"/>
</dbReference>
<dbReference type="PANTHER" id="PTHR48421:SF1">
    <property type="entry name" value="MYCBP-ASSOCIATED PROTEIN"/>
    <property type="match status" value="1"/>
</dbReference>
<dbReference type="InterPro" id="IPR013783">
    <property type="entry name" value="Ig-like_fold"/>
</dbReference>
<feature type="region of interest" description="Disordered" evidence="1">
    <location>
        <begin position="242"/>
        <end position="284"/>
    </location>
</feature>
<proteinExistence type="predicted"/>
<keyword evidence="2" id="KW-1185">Reference proteome</keyword>
<feature type="compositionally biased region" description="Basic and acidic residues" evidence="1">
    <location>
        <begin position="264"/>
        <end position="284"/>
    </location>
</feature>
<feature type="compositionally biased region" description="Basic and acidic residues" evidence="1">
    <location>
        <begin position="242"/>
        <end position="254"/>
    </location>
</feature>
<sequence>MSIGIASSSDSVIKWSTEGWSIEPSLEKSGQSTVLLECHVNETARQAIKIINVGKTEALYFEIIRCSKNSSFEKRIRLLKPVFFVDHRKGSVLPGGSFQINITFKSGESGIFKETWEIQAFHFSTKTKAICVALNGLATETDETVAKEQKRIEMVLTHRIAQKVASQLVENLTLQASVMNKEPKFLPMSWKRTPHQKFLCFKIYASSPYQIVYSLLADFIENTNDVRAVLRAAFGLVETNDKDKHEMSRNEKKTQSKSKKRASGSRDGKLKDQGGKKEISRKMSEECTEKYHHEHIMETTSKKYKQLLLLQVLHLLTKTIEQVSSSLLYFDK</sequence>
<organism evidence="2 3">
    <name type="scientific">Limulus polyphemus</name>
    <name type="common">Atlantic horseshoe crab</name>
    <dbReference type="NCBI Taxonomy" id="6850"/>
    <lineage>
        <taxon>Eukaryota</taxon>
        <taxon>Metazoa</taxon>
        <taxon>Ecdysozoa</taxon>
        <taxon>Arthropoda</taxon>
        <taxon>Chelicerata</taxon>
        <taxon>Merostomata</taxon>
        <taxon>Xiphosura</taxon>
        <taxon>Limulidae</taxon>
        <taxon>Limulus</taxon>
    </lineage>
</organism>
<dbReference type="Pfam" id="PF14646">
    <property type="entry name" value="MYCBPAP"/>
    <property type="match status" value="1"/>
</dbReference>
<evidence type="ECO:0000256" key="1">
    <source>
        <dbReference type="SAM" id="MobiDB-lite"/>
    </source>
</evidence>
<dbReference type="Proteomes" id="UP000694941">
    <property type="component" value="Unplaced"/>
</dbReference>
<gene>
    <name evidence="3" type="primary">LOC111086600</name>
</gene>